<reference evidence="2 3" key="1">
    <citation type="submission" date="2021-02" db="EMBL/GenBank/DDBJ databases">
        <authorList>
            <person name="Lee D.-H."/>
        </authorList>
    </citation>
    <scope>NUCLEOTIDE SEQUENCE [LARGE SCALE GENOMIC DNA]</scope>
    <source>
        <strain evidence="2 3">UL073</strain>
    </source>
</reference>
<sequence>MYGQREADLNAATHYRSDRVSSINGQFFFATREGTLEGPYFNRGDVEREIQRYIQRYQQAAGLIESRSF</sequence>
<name>A0ABS2IA52_9GAMM</name>
<dbReference type="InterPro" id="IPR045630">
    <property type="entry name" value="DUF6316"/>
</dbReference>
<organism evidence="2 3">
    <name type="scientific">Zestomonas insulae</name>
    <dbReference type="NCBI Taxonomy" id="2809017"/>
    <lineage>
        <taxon>Bacteria</taxon>
        <taxon>Pseudomonadati</taxon>
        <taxon>Pseudomonadota</taxon>
        <taxon>Gammaproteobacteria</taxon>
        <taxon>Pseudomonadales</taxon>
        <taxon>Pseudomonadaceae</taxon>
        <taxon>Zestomonas</taxon>
    </lineage>
</organism>
<dbReference type="RefSeq" id="WP_204914621.1">
    <property type="nucleotide sequence ID" value="NZ_JAFEUP010000001.1"/>
</dbReference>
<gene>
    <name evidence="2" type="ORF">JQX08_03025</name>
</gene>
<dbReference type="Proteomes" id="UP000717995">
    <property type="component" value="Unassembled WGS sequence"/>
</dbReference>
<comment type="caution">
    <text evidence="2">The sequence shown here is derived from an EMBL/GenBank/DDBJ whole genome shotgun (WGS) entry which is preliminary data.</text>
</comment>
<dbReference type="Pfam" id="PF19837">
    <property type="entry name" value="DUF6316"/>
    <property type="match status" value="1"/>
</dbReference>
<evidence type="ECO:0000313" key="2">
    <source>
        <dbReference type="EMBL" id="MBM7059670.1"/>
    </source>
</evidence>
<protein>
    <recommendedName>
        <fullName evidence="1">DUF6316 domain-containing protein</fullName>
    </recommendedName>
</protein>
<proteinExistence type="predicted"/>
<evidence type="ECO:0000259" key="1">
    <source>
        <dbReference type="Pfam" id="PF19837"/>
    </source>
</evidence>
<dbReference type="EMBL" id="JAFEUP010000001">
    <property type="protein sequence ID" value="MBM7059670.1"/>
    <property type="molecule type" value="Genomic_DNA"/>
</dbReference>
<accession>A0ABS2IA52</accession>
<evidence type="ECO:0000313" key="3">
    <source>
        <dbReference type="Proteomes" id="UP000717995"/>
    </source>
</evidence>
<feature type="domain" description="DUF6316" evidence="1">
    <location>
        <begin position="5"/>
        <end position="59"/>
    </location>
</feature>
<keyword evidence="3" id="KW-1185">Reference proteome</keyword>